<dbReference type="InParanoid" id="I7LY60"/>
<dbReference type="EMBL" id="GG662212">
    <property type="protein sequence ID" value="EAS07758.2"/>
    <property type="molecule type" value="Genomic_DNA"/>
</dbReference>
<proteinExistence type="predicted"/>
<gene>
    <name evidence="1" type="ORF">TTHERM_00498120</name>
</gene>
<dbReference type="KEGG" id="tet:TTHERM_00498120"/>
<accession>I7LY60</accession>
<dbReference type="RefSeq" id="XP_001028000.2">
    <property type="nucleotide sequence ID" value="XM_001028000.2"/>
</dbReference>
<name>I7LY60_TETTS</name>
<dbReference type="AlphaFoldDB" id="I7LY60"/>
<evidence type="ECO:0000313" key="2">
    <source>
        <dbReference type="Proteomes" id="UP000009168"/>
    </source>
</evidence>
<dbReference type="Proteomes" id="UP000009168">
    <property type="component" value="Unassembled WGS sequence"/>
</dbReference>
<dbReference type="GeneID" id="7845537"/>
<sequence length="297" mass="35870">MRLKQEQLNYDDEELAREKEQNKVAIVKAPLKPCKRRRRKNKQIQWVPFLLKNNINSDSEPVYISFFKKFMRKYDNQYYNKYRNYGLIDAGYITIEQMTLDKIYGNLLVQIRNHSSGIINFQHLIDLYKSYQDQQYYELANLLDIYQTYHKNQIKHIQYYLNQEISNNNITQEDIDEVYKIFQQDAIDWAQQNYENEIYEMSLIYMNLETKTPVLKQKVFSKNLIMFITRDFYNFYSKLSCQNMKENLSLILHGDEFDGRLQLENRIKMMKQTLNGETCIQVEDEIITAEGYSDQLI</sequence>
<keyword evidence="2" id="KW-1185">Reference proteome</keyword>
<reference evidence="2" key="1">
    <citation type="journal article" date="2006" name="PLoS Biol.">
        <title>Macronuclear genome sequence of the ciliate Tetrahymena thermophila, a model eukaryote.</title>
        <authorList>
            <person name="Eisen J.A."/>
            <person name="Coyne R.S."/>
            <person name="Wu M."/>
            <person name="Wu D."/>
            <person name="Thiagarajan M."/>
            <person name="Wortman J.R."/>
            <person name="Badger J.H."/>
            <person name="Ren Q."/>
            <person name="Amedeo P."/>
            <person name="Jones K.M."/>
            <person name="Tallon L.J."/>
            <person name="Delcher A.L."/>
            <person name="Salzberg S.L."/>
            <person name="Silva J.C."/>
            <person name="Haas B.J."/>
            <person name="Majoros W.H."/>
            <person name="Farzad M."/>
            <person name="Carlton J.M."/>
            <person name="Smith R.K. Jr."/>
            <person name="Garg J."/>
            <person name="Pearlman R.E."/>
            <person name="Karrer K.M."/>
            <person name="Sun L."/>
            <person name="Manning G."/>
            <person name="Elde N.C."/>
            <person name="Turkewitz A.P."/>
            <person name="Asai D.J."/>
            <person name="Wilkes D.E."/>
            <person name="Wang Y."/>
            <person name="Cai H."/>
            <person name="Collins K."/>
            <person name="Stewart B.A."/>
            <person name="Lee S.R."/>
            <person name="Wilamowska K."/>
            <person name="Weinberg Z."/>
            <person name="Ruzzo W.L."/>
            <person name="Wloga D."/>
            <person name="Gaertig J."/>
            <person name="Frankel J."/>
            <person name="Tsao C.-C."/>
            <person name="Gorovsky M.A."/>
            <person name="Keeling P.J."/>
            <person name="Waller R.F."/>
            <person name="Patron N.J."/>
            <person name="Cherry J.M."/>
            <person name="Stover N.A."/>
            <person name="Krieger C.J."/>
            <person name="del Toro C."/>
            <person name="Ryder H.F."/>
            <person name="Williamson S.C."/>
            <person name="Barbeau R.A."/>
            <person name="Hamilton E.P."/>
            <person name="Orias E."/>
        </authorList>
    </citation>
    <scope>NUCLEOTIDE SEQUENCE [LARGE SCALE GENOMIC DNA]</scope>
    <source>
        <strain evidence="2">SB210</strain>
    </source>
</reference>
<protein>
    <submittedName>
        <fullName evidence="1">3' exoribonuclease family 1 containing protein</fullName>
    </submittedName>
</protein>
<organism evidence="1 2">
    <name type="scientific">Tetrahymena thermophila (strain SB210)</name>
    <dbReference type="NCBI Taxonomy" id="312017"/>
    <lineage>
        <taxon>Eukaryota</taxon>
        <taxon>Sar</taxon>
        <taxon>Alveolata</taxon>
        <taxon>Ciliophora</taxon>
        <taxon>Intramacronucleata</taxon>
        <taxon>Oligohymenophorea</taxon>
        <taxon>Hymenostomatida</taxon>
        <taxon>Tetrahymenina</taxon>
        <taxon>Tetrahymenidae</taxon>
        <taxon>Tetrahymena</taxon>
    </lineage>
</organism>
<evidence type="ECO:0000313" key="1">
    <source>
        <dbReference type="EMBL" id="EAS07758.2"/>
    </source>
</evidence>